<keyword evidence="4 6" id="KW-1133">Transmembrane helix</keyword>
<keyword evidence="9" id="KW-1185">Reference proteome</keyword>
<dbReference type="EMBL" id="JBFMIA010000002">
    <property type="protein sequence ID" value="MEW9501056.1"/>
    <property type="molecule type" value="Genomic_DNA"/>
</dbReference>
<comment type="caution">
    <text evidence="8">The sequence shown here is derived from an EMBL/GenBank/DDBJ whole genome shotgun (WGS) entry which is preliminary data.</text>
</comment>
<dbReference type="RefSeq" id="WP_367778394.1">
    <property type="nucleotide sequence ID" value="NZ_JBFMIA010000002.1"/>
</dbReference>
<keyword evidence="5 6" id="KW-0472">Membrane</keyword>
<feature type="transmembrane region" description="Helical" evidence="6">
    <location>
        <begin position="21"/>
        <end position="42"/>
    </location>
</feature>
<feature type="transmembrane region" description="Helical" evidence="6">
    <location>
        <begin position="48"/>
        <end position="65"/>
    </location>
</feature>
<evidence type="ECO:0000313" key="9">
    <source>
        <dbReference type="Proteomes" id="UP001556040"/>
    </source>
</evidence>
<keyword evidence="3 6" id="KW-0812">Transmembrane</keyword>
<evidence type="ECO:0000256" key="3">
    <source>
        <dbReference type="ARBA" id="ARBA00022692"/>
    </source>
</evidence>
<protein>
    <submittedName>
        <fullName evidence="8">GtrA family protein</fullName>
    </submittedName>
</protein>
<evidence type="ECO:0000256" key="5">
    <source>
        <dbReference type="ARBA" id="ARBA00023136"/>
    </source>
</evidence>
<comment type="subcellular location">
    <subcellularLocation>
        <location evidence="1">Membrane</location>
        <topology evidence="1">Multi-pass membrane protein</topology>
    </subcellularLocation>
</comment>
<evidence type="ECO:0000256" key="2">
    <source>
        <dbReference type="ARBA" id="ARBA00009399"/>
    </source>
</evidence>
<feature type="transmembrane region" description="Helical" evidence="6">
    <location>
        <begin position="77"/>
        <end position="102"/>
    </location>
</feature>
<sequence length="132" mass="14925">MKQVSLQEKHKVDTQIKRFMIAGFSAVTMDTLVYFLLVQLYSPSLSKVLSFLCGTLVAYLLNKFWTFKKNSHSLSEVLKFIILYTSTLVVNVSVNALCLIYISSAKPIAFVIATGASTILNFTGQKWWVFKK</sequence>
<dbReference type="Pfam" id="PF04138">
    <property type="entry name" value="GtrA_DPMS_TM"/>
    <property type="match status" value="1"/>
</dbReference>
<gene>
    <name evidence="8" type="ORF">AB1471_04465</name>
</gene>
<evidence type="ECO:0000256" key="4">
    <source>
        <dbReference type="ARBA" id="ARBA00022989"/>
    </source>
</evidence>
<dbReference type="PANTHER" id="PTHR38459">
    <property type="entry name" value="PROPHAGE BACTOPRENOL-LINKED GLUCOSE TRANSLOCASE HOMOLOG"/>
    <property type="match status" value="1"/>
</dbReference>
<dbReference type="Proteomes" id="UP001556040">
    <property type="component" value="Unassembled WGS sequence"/>
</dbReference>
<evidence type="ECO:0000256" key="6">
    <source>
        <dbReference type="SAM" id="Phobius"/>
    </source>
</evidence>
<evidence type="ECO:0000259" key="7">
    <source>
        <dbReference type="Pfam" id="PF04138"/>
    </source>
</evidence>
<organism evidence="8 9">
    <name type="scientific">Jeotgalibacillus marinus</name>
    <dbReference type="NCBI Taxonomy" id="86667"/>
    <lineage>
        <taxon>Bacteria</taxon>
        <taxon>Bacillati</taxon>
        <taxon>Bacillota</taxon>
        <taxon>Bacilli</taxon>
        <taxon>Bacillales</taxon>
        <taxon>Caryophanaceae</taxon>
        <taxon>Jeotgalibacillus</taxon>
    </lineage>
</organism>
<proteinExistence type="inferred from homology"/>
<evidence type="ECO:0000313" key="8">
    <source>
        <dbReference type="EMBL" id="MEW9501056.1"/>
    </source>
</evidence>
<dbReference type="PANTHER" id="PTHR38459:SF6">
    <property type="entry name" value="ARABINOGALACTAN BIOSYNTHESIS RECRUITING PROTEIN RV3789"/>
    <property type="match status" value="1"/>
</dbReference>
<dbReference type="InterPro" id="IPR051401">
    <property type="entry name" value="GtrA_CellWall_Glycosyl"/>
</dbReference>
<evidence type="ECO:0000256" key="1">
    <source>
        <dbReference type="ARBA" id="ARBA00004141"/>
    </source>
</evidence>
<name>A0ABV3Q1E9_9BACL</name>
<dbReference type="InterPro" id="IPR007267">
    <property type="entry name" value="GtrA_DPMS_TM"/>
</dbReference>
<feature type="domain" description="GtrA/DPMS transmembrane" evidence="7">
    <location>
        <begin position="18"/>
        <end position="130"/>
    </location>
</feature>
<reference evidence="8 9" key="1">
    <citation type="journal article" date="1979" name="Int. J. Syst. Evol. Microbiol.">
        <title>Bacillus globisporus subsp. marinus subsp. nov.</title>
        <authorList>
            <person name="Liu H."/>
        </authorList>
    </citation>
    <scope>NUCLEOTIDE SEQUENCE [LARGE SCALE GENOMIC DNA]</scope>
    <source>
        <strain evidence="8 9">DSM 1297</strain>
    </source>
</reference>
<accession>A0ABV3Q1E9</accession>
<feature type="transmembrane region" description="Helical" evidence="6">
    <location>
        <begin position="108"/>
        <end position="129"/>
    </location>
</feature>
<comment type="similarity">
    <text evidence="2">Belongs to the GtrA family.</text>
</comment>